<dbReference type="PANTHER" id="PTHR24094:SF15">
    <property type="entry name" value="AMP-DEPENDENT SYNTHETASE_LIGASE DOMAIN-CONTAINING PROTEIN-RELATED"/>
    <property type="match status" value="1"/>
</dbReference>
<feature type="domain" description="GmrSD restriction endonucleases C-terminal" evidence="2">
    <location>
        <begin position="115"/>
        <end position="244"/>
    </location>
</feature>
<evidence type="ECO:0000256" key="1">
    <source>
        <dbReference type="SAM" id="MobiDB-lite"/>
    </source>
</evidence>
<dbReference type="EMBL" id="JBHTBH010000002">
    <property type="protein sequence ID" value="MFC7327307.1"/>
    <property type="molecule type" value="Genomic_DNA"/>
</dbReference>
<dbReference type="GO" id="GO:0004519">
    <property type="term" value="F:endonuclease activity"/>
    <property type="evidence" value="ECO:0007669"/>
    <property type="project" value="UniProtKB-KW"/>
</dbReference>
<dbReference type="Pfam" id="PF07510">
    <property type="entry name" value="GmrSD_C"/>
    <property type="match status" value="1"/>
</dbReference>
<gene>
    <name evidence="3" type="ORF">ACFQRF_06080</name>
</gene>
<evidence type="ECO:0000313" key="3">
    <source>
        <dbReference type="EMBL" id="MFC7327307.1"/>
    </source>
</evidence>
<keyword evidence="3" id="KW-0255">Endonuclease</keyword>
<sequence>MPRSFRPSARPSDRGRLAGVFASVVAVIALAALISALSGRDFFASLRDLTGAAPESGTAAPSQQPGDSADPADAARAREQLAGIEIAEPRPRGDYERDEFGSGWVDTDDNGCSTRNDVLARDLDDAVVESDCRVVAGVLDDPYTGDRIEFSSDDPQAVQIDHVVPLSLAWRMGADEWDRDRRVEFANDFGNLLAADGPANGQKSDSGPADWQPYAGFQCSYAMAYIDVTDRYGLALATEDRDALSGMLDTCG</sequence>
<feature type="region of interest" description="Disordered" evidence="1">
    <location>
        <begin position="53"/>
        <end position="75"/>
    </location>
</feature>
<evidence type="ECO:0000313" key="4">
    <source>
        <dbReference type="Proteomes" id="UP001596540"/>
    </source>
</evidence>
<organism evidence="3 4">
    <name type="scientific">Marinactinospora rubrisoli</name>
    <dbReference type="NCBI Taxonomy" id="2715399"/>
    <lineage>
        <taxon>Bacteria</taxon>
        <taxon>Bacillati</taxon>
        <taxon>Actinomycetota</taxon>
        <taxon>Actinomycetes</taxon>
        <taxon>Streptosporangiales</taxon>
        <taxon>Nocardiopsidaceae</taxon>
        <taxon>Marinactinospora</taxon>
    </lineage>
</organism>
<accession>A0ABW2KBG6</accession>
<dbReference type="PANTHER" id="PTHR24094">
    <property type="entry name" value="SECRETED PROTEIN"/>
    <property type="match status" value="1"/>
</dbReference>
<keyword evidence="3" id="KW-0540">Nuclease</keyword>
<keyword evidence="3" id="KW-0378">Hydrolase</keyword>
<reference evidence="4" key="1">
    <citation type="journal article" date="2019" name="Int. J. Syst. Evol. Microbiol.">
        <title>The Global Catalogue of Microorganisms (GCM) 10K type strain sequencing project: providing services to taxonomists for standard genome sequencing and annotation.</title>
        <authorList>
            <consortium name="The Broad Institute Genomics Platform"/>
            <consortium name="The Broad Institute Genome Sequencing Center for Infectious Disease"/>
            <person name="Wu L."/>
            <person name="Ma J."/>
        </authorList>
    </citation>
    <scope>NUCLEOTIDE SEQUENCE [LARGE SCALE GENOMIC DNA]</scope>
    <source>
        <strain evidence="4">CGMCC 4.7382</strain>
    </source>
</reference>
<comment type="caution">
    <text evidence="3">The sequence shown here is derived from an EMBL/GenBank/DDBJ whole genome shotgun (WGS) entry which is preliminary data.</text>
</comment>
<proteinExistence type="predicted"/>
<dbReference type="InterPro" id="IPR011089">
    <property type="entry name" value="GmrSD_C"/>
</dbReference>
<protein>
    <submittedName>
        <fullName evidence="3">HNH endonuclease family protein</fullName>
    </submittedName>
</protein>
<dbReference type="RefSeq" id="WP_379869538.1">
    <property type="nucleotide sequence ID" value="NZ_JBHTBH010000002.1"/>
</dbReference>
<keyword evidence="4" id="KW-1185">Reference proteome</keyword>
<dbReference type="Proteomes" id="UP001596540">
    <property type="component" value="Unassembled WGS sequence"/>
</dbReference>
<name>A0ABW2KBG6_9ACTN</name>
<evidence type="ECO:0000259" key="2">
    <source>
        <dbReference type="Pfam" id="PF07510"/>
    </source>
</evidence>